<comment type="catalytic activity">
    <reaction evidence="1">
        <text>GDP-alpha-D-mannose + H2O = alpha-D-mannose 1-phosphate + GMP + 2 H(+)</text>
        <dbReference type="Rhea" id="RHEA:27978"/>
        <dbReference type="ChEBI" id="CHEBI:15377"/>
        <dbReference type="ChEBI" id="CHEBI:15378"/>
        <dbReference type="ChEBI" id="CHEBI:57527"/>
        <dbReference type="ChEBI" id="CHEBI:58115"/>
        <dbReference type="ChEBI" id="CHEBI:58409"/>
    </reaction>
</comment>
<evidence type="ECO:0000256" key="7">
    <source>
        <dbReference type="ARBA" id="ARBA00032272"/>
    </source>
</evidence>
<evidence type="ECO:0000313" key="11">
    <source>
        <dbReference type="Proteomes" id="UP000183649"/>
    </source>
</evidence>
<proteinExistence type="inferred from homology"/>
<evidence type="ECO:0000256" key="2">
    <source>
        <dbReference type="ARBA" id="ARBA00001946"/>
    </source>
</evidence>
<name>A0A0K6I4K1_9BURK</name>
<evidence type="ECO:0000259" key="9">
    <source>
        <dbReference type="PROSITE" id="PS51462"/>
    </source>
</evidence>
<feature type="domain" description="Nudix hydrolase" evidence="9">
    <location>
        <begin position="78"/>
        <end position="214"/>
    </location>
</feature>
<evidence type="ECO:0000256" key="6">
    <source>
        <dbReference type="ARBA" id="ARBA00032162"/>
    </source>
</evidence>
<dbReference type="GO" id="GO:0005829">
    <property type="term" value="C:cytosol"/>
    <property type="evidence" value="ECO:0007669"/>
    <property type="project" value="TreeGrafter"/>
</dbReference>
<dbReference type="Proteomes" id="UP000183649">
    <property type="component" value="Unassembled WGS sequence"/>
</dbReference>
<dbReference type="GO" id="GO:0006753">
    <property type="term" value="P:nucleoside phosphate metabolic process"/>
    <property type="evidence" value="ECO:0007669"/>
    <property type="project" value="TreeGrafter"/>
</dbReference>
<protein>
    <recommendedName>
        <fullName evidence="4">GDP-mannose pyrophosphatase</fullName>
    </recommendedName>
    <alternativeName>
        <fullName evidence="6">GDP-mannose hydrolase</fullName>
    </alternativeName>
    <alternativeName>
        <fullName evidence="7">GDPMK</fullName>
    </alternativeName>
</protein>
<sequence length="229" mass="25515">MSPPQKPSLRSVLPSGGKKLSGRPGEFLESSVVDPARAPQAAALREHTLDSEMVFRGNFLNVARDLVRLPNGVQATREYIRHSGAVMVIPLLDNGNVLMERQFRTPMQRVMVEFPAGKLDAGESWLACAQRELREETGYSARQWAYIGPINNAISYSDEIIHLAVARGLVAGEQALDDNEVLDVFEASPQDVLEWVRQGFITDVKTVIGAFWLEKLLQNTWNVDWKDVG</sequence>
<evidence type="ECO:0000256" key="1">
    <source>
        <dbReference type="ARBA" id="ARBA00000847"/>
    </source>
</evidence>
<accession>A0A0K6I4K1</accession>
<dbReference type="AlphaFoldDB" id="A0A0K6I4K1"/>
<keyword evidence="5 10" id="KW-0378">Hydrolase</keyword>
<organism evidence="10 11">
    <name type="scientific">Thiomonas bhubaneswarensis</name>
    <dbReference type="NCBI Taxonomy" id="339866"/>
    <lineage>
        <taxon>Bacteria</taxon>
        <taxon>Pseudomonadati</taxon>
        <taxon>Pseudomonadota</taxon>
        <taxon>Betaproteobacteria</taxon>
        <taxon>Burkholderiales</taxon>
        <taxon>Thiomonas</taxon>
    </lineage>
</organism>
<dbReference type="InterPro" id="IPR020084">
    <property type="entry name" value="NUDIX_hydrolase_CS"/>
</dbReference>
<dbReference type="Gene3D" id="3.90.79.10">
    <property type="entry name" value="Nucleoside Triphosphate Pyrophosphohydrolase"/>
    <property type="match status" value="1"/>
</dbReference>
<dbReference type="InterPro" id="IPR015797">
    <property type="entry name" value="NUDIX_hydrolase-like_dom_sf"/>
</dbReference>
<evidence type="ECO:0000256" key="5">
    <source>
        <dbReference type="ARBA" id="ARBA00022801"/>
    </source>
</evidence>
<dbReference type="PROSITE" id="PS51462">
    <property type="entry name" value="NUDIX"/>
    <property type="match status" value="1"/>
</dbReference>
<dbReference type="GO" id="GO:0019693">
    <property type="term" value="P:ribose phosphate metabolic process"/>
    <property type="evidence" value="ECO:0007669"/>
    <property type="project" value="TreeGrafter"/>
</dbReference>
<dbReference type="EMBL" id="CYHF01000006">
    <property type="protein sequence ID" value="CUA98055.1"/>
    <property type="molecule type" value="Genomic_DNA"/>
</dbReference>
<dbReference type="PANTHER" id="PTHR11839:SF18">
    <property type="entry name" value="NUDIX HYDROLASE DOMAIN-CONTAINING PROTEIN"/>
    <property type="match status" value="1"/>
</dbReference>
<gene>
    <name evidence="10" type="ORF">Ga0061069_106192</name>
</gene>
<dbReference type="InterPro" id="IPR000086">
    <property type="entry name" value="NUDIX_hydrolase_dom"/>
</dbReference>
<evidence type="ECO:0000256" key="4">
    <source>
        <dbReference type="ARBA" id="ARBA00016377"/>
    </source>
</evidence>
<comment type="similarity">
    <text evidence="3">Belongs to the Nudix hydrolase family. NudK subfamily.</text>
</comment>
<dbReference type="PROSITE" id="PS00893">
    <property type="entry name" value="NUDIX_BOX"/>
    <property type="match status" value="1"/>
</dbReference>
<keyword evidence="11" id="KW-1185">Reference proteome</keyword>
<evidence type="ECO:0000256" key="3">
    <source>
        <dbReference type="ARBA" id="ARBA00007275"/>
    </source>
</evidence>
<evidence type="ECO:0000313" key="10">
    <source>
        <dbReference type="EMBL" id="CUA98055.1"/>
    </source>
</evidence>
<dbReference type="Pfam" id="PF00293">
    <property type="entry name" value="NUDIX"/>
    <property type="match status" value="1"/>
</dbReference>
<dbReference type="STRING" id="339866.GCA_001418255_01984"/>
<feature type="region of interest" description="Disordered" evidence="8">
    <location>
        <begin position="1"/>
        <end position="26"/>
    </location>
</feature>
<comment type="cofactor">
    <cofactor evidence="2">
        <name>Mg(2+)</name>
        <dbReference type="ChEBI" id="CHEBI:18420"/>
    </cofactor>
</comment>
<dbReference type="GO" id="GO:0016787">
    <property type="term" value="F:hydrolase activity"/>
    <property type="evidence" value="ECO:0007669"/>
    <property type="project" value="UniProtKB-KW"/>
</dbReference>
<dbReference type="OrthoDB" id="9806150at2"/>
<evidence type="ECO:0000256" key="8">
    <source>
        <dbReference type="SAM" id="MobiDB-lite"/>
    </source>
</evidence>
<dbReference type="SUPFAM" id="SSF55811">
    <property type="entry name" value="Nudix"/>
    <property type="match status" value="1"/>
</dbReference>
<dbReference type="PANTHER" id="PTHR11839">
    <property type="entry name" value="UDP/ADP-SUGAR PYROPHOSPHATASE"/>
    <property type="match status" value="1"/>
</dbReference>
<reference evidence="11" key="1">
    <citation type="submission" date="2015-08" db="EMBL/GenBank/DDBJ databases">
        <authorList>
            <person name="Varghese N."/>
        </authorList>
    </citation>
    <scope>NUCLEOTIDE SEQUENCE [LARGE SCALE GENOMIC DNA]</scope>
    <source>
        <strain evidence="11">DSM 18181</strain>
    </source>
</reference>